<evidence type="ECO:0000259" key="3">
    <source>
        <dbReference type="PROSITE" id="PS51186"/>
    </source>
</evidence>
<keyword evidence="1" id="KW-0808">Transferase</keyword>
<organism evidence="4 5">
    <name type="scientific">Neptunitalea lumnitzerae</name>
    <dbReference type="NCBI Taxonomy" id="2965509"/>
    <lineage>
        <taxon>Bacteria</taxon>
        <taxon>Pseudomonadati</taxon>
        <taxon>Bacteroidota</taxon>
        <taxon>Flavobacteriia</taxon>
        <taxon>Flavobacteriales</taxon>
        <taxon>Flavobacteriaceae</taxon>
        <taxon>Neptunitalea</taxon>
    </lineage>
</organism>
<evidence type="ECO:0000313" key="4">
    <source>
        <dbReference type="EMBL" id="GLB48186.1"/>
    </source>
</evidence>
<dbReference type="InterPro" id="IPR000182">
    <property type="entry name" value="GNAT_dom"/>
</dbReference>
<dbReference type="EMBL" id="BRVO01000001">
    <property type="protein sequence ID" value="GLB48186.1"/>
    <property type="molecule type" value="Genomic_DNA"/>
</dbReference>
<dbReference type="SUPFAM" id="SSF55729">
    <property type="entry name" value="Acyl-CoA N-acyltransferases (Nat)"/>
    <property type="match status" value="1"/>
</dbReference>
<dbReference type="InterPro" id="IPR050680">
    <property type="entry name" value="YpeA/RimI_acetyltransf"/>
</dbReference>
<keyword evidence="2" id="KW-0012">Acyltransferase</keyword>
<accession>A0ABQ5MFJ0</accession>
<evidence type="ECO:0000313" key="5">
    <source>
        <dbReference type="Proteomes" id="UP001143543"/>
    </source>
</evidence>
<dbReference type="PROSITE" id="PS51186">
    <property type="entry name" value="GNAT"/>
    <property type="match status" value="1"/>
</dbReference>
<reference evidence="4" key="1">
    <citation type="submission" date="2022-07" db="EMBL/GenBank/DDBJ databases">
        <title>Taxonomy of Novel Oxalotrophic and Methylotrophic Bacteria.</title>
        <authorList>
            <person name="Sahin N."/>
            <person name="Tani A."/>
        </authorList>
    </citation>
    <scope>NUCLEOTIDE SEQUENCE</scope>
    <source>
        <strain evidence="4">Y10</strain>
    </source>
</reference>
<protein>
    <submittedName>
        <fullName evidence="4">N-acetyltransferase</fullName>
    </submittedName>
</protein>
<proteinExistence type="predicted"/>
<gene>
    <name evidence="4" type="ORF">Y10_05540</name>
</gene>
<evidence type="ECO:0000256" key="2">
    <source>
        <dbReference type="ARBA" id="ARBA00023315"/>
    </source>
</evidence>
<dbReference type="PANTHER" id="PTHR43420:SF12">
    <property type="entry name" value="N-ACETYLTRANSFERASE DOMAIN-CONTAINING PROTEIN"/>
    <property type="match status" value="1"/>
</dbReference>
<dbReference type="RefSeq" id="WP_281763839.1">
    <property type="nucleotide sequence ID" value="NZ_BRVO01000001.1"/>
</dbReference>
<sequence>MNIEIEEVLEDNISLIHEMAHEVWPETFKNILSNEQIAYMMNMMYSIEALKNQLKNNCRFLVAQQQQKNVGFASFEVGYMNNPNCTKLHKIYILTQYQRSGFGKLLIKEIEKIAKDNVCTTLSLNVNRYNTAAIAAYEKLSFKVTKQEDINIGNGYLMEDFVMEKSLLS</sequence>
<feature type="domain" description="N-acetyltransferase" evidence="3">
    <location>
        <begin position="3"/>
        <end position="168"/>
    </location>
</feature>
<dbReference type="InterPro" id="IPR016181">
    <property type="entry name" value="Acyl_CoA_acyltransferase"/>
</dbReference>
<dbReference type="Gene3D" id="3.40.630.30">
    <property type="match status" value="1"/>
</dbReference>
<evidence type="ECO:0000256" key="1">
    <source>
        <dbReference type="ARBA" id="ARBA00022679"/>
    </source>
</evidence>
<keyword evidence="5" id="KW-1185">Reference proteome</keyword>
<name>A0ABQ5MFJ0_9FLAO</name>
<comment type="caution">
    <text evidence="4">The sequence shown here is derived from an EMBL/GenBank/DDBJ whole genome shotgun (WGS) entry which is preliminary data.</text>
</comment>
<dbReference type="CDD" id="cd04301">
    <property type="entry name" value="NAT_SF"/>
    <property type="match status" value="1"/>
</dbReference>
<dbReference type="PANTHER" id="PTHR43420">
    <property type="entry name" value="ACETYLTRANSFERASE"/>
    <property type="match status" value="1"/>
</dbReference>
<dbReference type="Pfam" id="PF00583">
    <property type="entry name" value="Acetyltransf_1"/>
    <property type="match status" value="1"/>
</dbReference>
<dbReference type="Proteomes" id="UP001143543">
    <property type="component" value="Unassembled WGS sequence"/>
</dbReference>